<dbReference type="EMBL" id="CM026430">
    <property type="protein sequence ID" value="KAG0562651.1"/>
    <property type="molecule type" value="Genomic_DNA"/>
</dbReference>
<proteinExistence type="predicted"/>
<comment type="caution">
    <text evidence="2">The sequence shown here is derived from an EMBL/GenBank/DDBJ whole genome shotgun (WGS) entry which is preliminary data.</text>
</comment>
<evidence type="ECO:0000313" key="2">
    <source>
        <dbReference type="EMBL" id="KAG0562651.1"/>
    </source>
</evidence>
<feature type="region of interest" description="Disordered" evidence="1">
    <location>
        <begin position="1"/>
        <end position="50"/>
    </location>
</feature>
<evidence type="ECO:0000313" key="3">
    <source>
        <dbReference type="Proteomes" id="UP000822688"/>
    </source>
</evidence>
<dbReference type="Proteomes" id="UP000822688">
    <property type="component" value="Chromosome 9"/>
</dbReference>
<keyword evidence="3" id="KW-1185">Reference proteome</keyword>
<protein>
    <submittedName>
        <fullName evidence="2">Uncharacterized protein</fullName>
    </submittedName>
</protein>
<gene>
    <name evidence="2" type="ORF">KC19_9G162600</name>
</gene>
<name>A0A8T0GSJ6_CERPU</name>
<accession>A0A8T0GSJ6</accession>
<reference evidence="2" key="1">
    <citation type="submission" date="2020-06" db="EMBL/GenBank/DDBJ databases">
        <title>WGS assembly of Ceratodon purpureus strain R40.</title>
        <authorList>
            <person name="Carey S.B."/>
            <person name="Jenkins J."/>
            <person name="Shu S."/>
            <person name="Lovell J.T."/>
            <person name="Sreedasyam A."/>
            <person name="Maumus F."/>
            <person name="Tiley G.P."/>
            <person name="Fernandez-Pozo N."/>
            <person name="Barry K."/>
            <person name="Chen C."/>
            <person name="Wang M."/>
            <person name="Lipzen A."/>
            <person name="Daum C."/>
            <person name="Saski C.A."/>
            <person name="Payton A.C."/>
            <person name="Mcbreen J.C."/>
            <person name="Conrad R.E."/>
            <person name="Kollar L.M."/>
            <person name="Olsson S."/>
            <person name="Huttunen S."/>
            <person name="Landis J.B."/>
            <person name="Wickett N.J."/>
            <person name="Johnson M.G."/>
            <person name="Rensing S.A."/>
            <person name="Grimwood J."/>
            <person name="Schmutz J."/>
            <person name="Mcdaniel S.F."/>
        </authorList>
    </citation>
    <scope>NUCLEOTIDE SEQUENCE</scope>
    <source>
        <strain evidence="2">R40</strain>
    </source>
</reference>
<sequence>MQLDKDTKPCSKLLPQAHASSTIKHIRAHQTSQGHQTSQASKPFGRGIRNWKPNLHMTEKILEGTNLKVLDFDTFVQNSFHNKHGGYKRSQGTTKEAPTQAYYITTKT</sequence>
<feature type="compositionally biased region" description="Polar residues" evidence="1">
    <location>
        <begin position="18"/>
        <end position="41"/>
    </location>
</feature>
<dbReference type="AlphaFoldDB" id="A0A8T0GSJ6"/>
<evidence type="ECO:0000256" key="1">
    <source>
        <dbReference type="SAM" id="MobiDB-lite"/>
    </source>
</evidence>
<organism evidence="2 3">
    <name type="scientific">Ceratodon purpureus</name>
    <name type="common">Fire moss</name>
    <name type="synonym">Dicranum purpureum</name>
    <dbReference type="NCBI Taxonomy" id="3225"/>
    <lineage>
        <taxon>Eukaryota</taxon>
        <taxon>Viridiplantae</taxon>
        <taxon>Streptophyta</taxon>
        <taxon>Embryophyta</taxon>
        <taxon>Bryophyta</taxon>
        <taxon>Bryophytina</taxon>
        <taxon>Bryopsida</taxon>
        <taxon>Dicranidae</taxon>
        <taxon>Pseudoditrichales</taxon>
        <taxon>Ditrichaceae</taxon>
        <taxon>Ceratodon</taxon>
    </lineage>
</organism>